<gene>
    <name evidence="5" type="primary">rplJ</name>
    <name evidence="6" type="ORF">SAMN05444406_1474</name>
</gene>
<name>A0A1I5YHJ2_9FIRM</name>
<dbReference type="HAMAP" id="MF_00362">
    <property type="entry name" value="Ribosomal_uL10"/>
    <property type="match status" value="1"/>
</dbReference>
<dbReference type="Gene3D" id="3.30.70.1730">
    <property type="match status" value="1"/>
</dbReference>
<dbReference type="InterPro" id="IPR002363">
    <property type="entry name" value="Ribosomal_uL10_CS_bac"/>
</dbReference>
<dbReference type="GO" id="GO:0006412">
    <property type="term" value="P:translation"/>
    <property type="evidence" value="ECO:0007669"/>
    <property type="project" value="UniProtKB-UniRule"/>
</dbReference>
<keyword evidence="3 5" id="KW-0687">Ribonucleoprotein</keyword>
<dbReference type="CDD" id="cd05797">
    <property type="entry name" value="Ribosomal_L10"/>
    <property type="match status" value="1"/>
</dbReference>
<evidence type="ECO:0000256" key="4">
    <source>
        <dbReference type="ARBA" id="ARBA00035202"/>
    </source>
</evidence>
<comment type="subunit">
    <text evidence="5">Part of the ribosomal stalk of the 50S ribosomal subunit. The N-terminus interacts with L11 and the large rRNA to form the base of the stalk. The C-terminus forms an elongated spine to which L12 dimers bind in a sequential fashion forming a multimeric L10(L12)X complex.</text>
</comment>
<evidence type="ECO:0000256" key="3">
    <source>
        <dbReference type="ARBA" id="ARBA00023274"/>
    </source>
</evidence>
<evidence type="ECO:0000313" key="6">
    <source>
        <dbReference type="EMBL" id="SFQ43684.1"/>
    </source>
</evidence>
<reference evidence="6 7" key="1">
    <citation type="submission" date="2016-10" db="EMBL/GenBank/DDBJ databases">
        <authorList>
            <person name="de Groot N.N."/>
        </authorList>
    </citation>
    <scope>NUCLEOTIDE SEQUENCE [LARGE SCALE GENOMIC DNA]</scope>
    <source>
        <strain evidence="6 7">DSM 20678</strain>
    </source>
</reference>
<dbReference type="PROSITE" id="PS01109">
    <property type="entry name" value="RIBOSOMAL_L10"/>
    <property type="match status" value="1"/>
</dbReference>
<dbReference type="Gene3D" id="6.10.250.290">
    <property type="match status" value="1"/>
</dbReference>
<protein>
    <recommendedName>
        <fullName evidence="4 5">Large ribosomal subunit protein uL10</fullName>
    </recommendedName>
</protein>
<dbReference type="SUPFAM" id="SSF160369">
    <property type="entry name" value="Ribosomal protein L10-like"/>
    <property type="match status" value="1"/>
</dbReference>
<proteinExistence type="inferred from homology"/>
<dbReference type="InterPro" id="IPR047865">
    <property type="entry name" value="Ribosomal_uL10_bac_type"/>
</dbReference>
<dbReference type="GO" id="GO:0070180">
    <property type="term" value="F:large ribosomal subunit rRNA binding"/>
    <property type="evidence" value="ECO:0007669"/>
    <property type="project" value="UniProtKB-UniRule"/>
</dbReference>
<dbReference type="EMBL" id="FOXR01000047">
    <property type="protein sequence ID" value="SFQ43684.1"/>
    <property type="molecule type" value="Genomic_DNA"/>
</dbReference>
<evidence type="ECO:0000256" key="5">
    <source>
        <dbReference type="HAMAP-Rule" id="MF_00362"/>
    </source>
</evidence>
<dbReference type="InterPro" id="IPR001790">
    <property type="entry name" value="Ribosomal_uL10"/>
</dbReference>
<evidence type="ECO:0000313" key="7">
    <source>
        <dbReference type="Proteomes" id="UP000198577"/>
    </source>
</evidence>
<dbReference type="OrthoDB" id="9808307at2"/>
<dbReference type="Pfam" id="PF00466">
    <property type="entry name" value="Ribosomal_L10"/>
    <property type="match status" value="1"/>
</dbReference>
<accession>A0A1I5YHJ2</accession>
<keyword evidence="5" id="KW-0699">rRNA-binding</keyword>
<keyword evidence="7" id="KW-1185">Reference proteome</keyword>
<evidence type="ECO:0000256" key="1">
    <source>
        <dbReference type="ARBA" id="ARBA00008889"/>
    </source>
</evidence>
<dbReference type="NCBIfam" id="NF000955">
    <property type="entry name" value="PRK00099.1-1"/>
    <property type="match status" value="1"/>
</dbReference>
<comment type="similarity">
    <text evidence="1 5">Belongs to the universal ribosomal protein uL10 family.</text>
</comment>
<dbReference type="RefSeq" id="WP_025748464.1">
    <property type="nucleotide sequence ID" value="NZ_FOXR01000047.1"/>
</dbReference>
<dbReference type="Proteomes" id="UP000198577">
    <property type="component" value="Unassembled WGS sequence"/>
</dbReference>
<organism evidence="6 7">
    <name type="scientific">Caldicoprobacter faecalis</name>
    <dbReference type="NCBI Taxonomy" id="937334"/>
    <lineage>
        <taxon>Bacteria</taxon>
        <taxon>Bacillati</taxon>
        <taxon>Bacillota</taxon>
        <taxon>Clostridia</taxon>
        <taxon>Caldicoprobacterales</taxon>
        <taxon>Caldicoprobacteraceae</taxon>
        <taxon>Caldicoprobacter</taxon>
    </lineage>
</organism>
<dbReference type="GO" id="GO:0003735">
    <property type="term" value="F:structural constituent of ribosome"/>
    <property type="evidence" value="ECO:0007669"/>
    <property type="project" value="InterPro"/>
</dbReference>
<dbReference type="InterPro" id="IPR043141">
    <property type="entry name" value="Ribosomal_uL10-like_sf"/>
</dbReference>
<evidence type="ECO:0000256" key="2">
    <source>
        <dbReference type="ARBA" id="ARBA00022980"/>
    </source>
</evidence>
<dbReference type="InterPro" id="IPR022973">
    <property type="entry name" value="Ribosomal_uL10_bac"/>
</dbReference>
<comment type="function">
    <text evidence="5">Forms part of the ribosomal stalk, playing a central role in the interaction of the ribosome with GTP-bound translation factors.</text>
</comment>
<dbReference type="AlphaFoldDB" id="A0A1I5YHJ2"/>
<keyword evidence="2 5" id="KW-0689">Ribosomal protein</keyword>
<dbReference type="STRING" id="937334.SAMN05444406_1474"/>
<keyword evidence="5" id="KW-0694">RNA-binding</keyword>
<dbReference type="GO" id="GO:0015934">
    <property type="term" value="C:large ribosomal subunit"/>
    <property type="evidence" value="ECO:0007669"/>
    <property type="project" value="InterPro"/>
</dbReference>
<sequence length="175" mass="19057">MPVREEKVQIVSEIKERLSNSSSAILVDYKGLTVEEVNQLRKKFREAGVIYKVYKNTLIEIAARELGLEGLIPHLEGPTAIAFGVKDPVAPAKILLDTMNELNKMEFKVGVVDGKIIDVDGIKALAKLPSREELIAKMLGSLNAPIANLVGVLSGPIRALVYALNAVKAQKEKEA</sequence>
<dbReference type="PANTHER" id="PTHR11560">
    <property type="entry name" value="39S RIBOSOMAL PROTEIN L10, MITOCHONDRIAL"/>
    <property type="match status" value="1"/>
</dbReference>